<proteinExistence type="predicted"/>
<dbReference type="Pfam" id="PF00440">
    <property type="entry name" value="TetR_N"/>
    <property type="match status" value="1"/>
</dbReference>
<name>A0A0J9E078_9RHOB</name>
<evidence type="ECO:0000256" key="2">
    <source>
        <dbReference type="ARBA" id="ARBA00023125"/>
    </source>
</evidence>
<organism evidence="6 7">
    <name type="scientific">Candidatus Rhodobacter oscarellae</name>
    <dbReference type="NCBI Taxonomy" id="1675527"/>
    <lineage>
        <taxon>Bacteria</taxon>
        <taxon>Pseudomonadati</taxon>
        <taxon>Pseudomonadota</taxon>
        <taxon>Alphaproteobacteria</taxon>
        <taxon>Rhodobacterales</taxon>
        <taxon>Rhodobacter group</taxon>
        <taxon>Rhodobacter</taxon>
    </lineage>
</organism>
<dbReference type="PROSITE" id="PS50977">
    <property type="entry name" value="HTH_TETR_2"/>
    <property type="match status" value="1"/>
</dbReference>
<keyword evidence="3" id="KW-0804">Transcription</keyword>
<keyword evidence="7" id="KW-1185">Reference proteome</keyword>
<dbReference type="PANTHER" id="PTHR47506">
    <property type="entry name" value="TRANSCRIPTIONAL REGULATORY PROTEIN"/>
    <property type="match status" value="1"/>
</dbReference>
<protein>
    <submittedName>
        <fullName evidence="6">Transcriptional regulator, TetR family</fullName>
    </submittedName>
</protein>
<dbReference type="InterPro" id="IPR036271">
    <property type="entry name" value="Tet_transcr_reg_TetR-rel_C_sf"/>
</dbReference>
<evidence type="ECO:0000313" key="6">
    <source>
        <dbReference type="EMBL" id="KMW56125.1"/>
    </source>
</evidence>
<dbReference type="Proteomes" id="UP000037178">
    <property type="component" value="Unassembled WGS sequence"/>
</dbReference>
<dbReference type="EMBL" id="LFTY01000002">
    <property type="protein sequence ID" value="KMW56125.1"/>
    <property type="molecule type" value="Genomic_DNA"/>
</dbReference>
<accession>A0A0J9E078</accession>
<dbReference type="InterPro" id="IPR009057">
    <property type="entry name" value="Homeodomain-like_sf"/>
</dbReference>
<keyword evidence="1" id="KW-0805">Transcription regulation</keyword>
<dbReference type="PATRIC" id="fig|1675527.3.peg.1148"/>
<feature type="domain" description="HTH tetR-type" evidence="5">
    <location>
        <begin position="1"/>
        <end position="51"/>
    </location>
</feature>
<dbReference type="SUPFAM" id="SSF46689">
    <property type="entry name" value="Homeodomain-like"/>
    <property type="match status" value="1"/>
</dbReference>
<gene>
    <name evidence="6" type="ORF">AIOL_001077</name>
</gene>
<dbReference type="Gene3D" id="1.10.10.60">
    <property type="entry name" value="Homeodomain-like"/>
    <property type="match status" value="1"/>
</dbReference>
<dbReference type="PANTHER" id="PTHR47506:SF1">
    <property type="entry name" value="HTH-TYPE TRANSCRIPTIONAL REGULATOR YJDC"/>
    <property type="match status" value="1"/>
</dbReference>
<dbReference type="STRING" id="1675527.AIOL_001077"/>
<evidence type="ECO:0000256" key="4">
    <source>
        <dbReference type="PROSITE-ProRule" id="PRU00335"/>
    </source>
</evidence>
<keyword evidence="2 4" id="KW-0238">DNA-binding</keyword>
<dbReference type="GO" id="GO:0003677">
    <property type="term" value="F:DNA binding"/>
    <property type="evidence" value="ECO:0007669"/>
    <property type="project" value="UniProtKB-UniRule"/>
</dbReference>
<feature type="DNA-binding region" description="H-T-H motif" evidence="4">
    <location>
        <begin position="14"/>
        <end position="33"/>
    </location>
</feature>
<dbReference type="Gene3D" id="1.10.357.10">
    <property type="entry name" value="Tetracycline Repressor, domain 2"/>
    <property type="match status" value="1"/>
</dbReference>
<sequence>MTALFWEKGYEATSMADILKASGLNKSSLYNSFGSKKDLFRRILDRYVETRMEGFAQMAEASGAAGKGALRAFLEAVFAFGRAGCLAVNTTTELGTSDAAVSNVARIYRTRIRAALRIVIEAATAHANPGAELTEARTEMLLGFLLGYAMSARTGADEAEMTGFTAAAYTIIEDW</sequence>
<dbReference type="SUPFAM" id="SSF48498">
    <property type="entry name" value="Tetracyclin repressor-like, C-terminal domain"/>
    <property type="match status" value="1"/>
</dbReference>
<evidence type="ECO:0000256" key="3">
    <source>
        <dbReference type="ARBA" id="ARBA00023163"/>
    </source>
</evidence>
<evidence type="ECO:0000259" key="5">
    <source>
        <dbReference type="PROSITE" id="PS50977"/>
    </source>
</evidence>
<comment type="caution">
    <text evidence="6">The sequence shown here is derived from an EMBL/GenBank/DDBJ whole genome shotgun (WGS) entry which is preliminary data.</text>
</comment>
<dbReference type="InterPro" id="IPR001647">
    <property type="entry name" value="HTH_TetR"/>
</dbReference>
<reference evidence="6 7" key="1">
    <citation type="submission" date="2015-06" db="EMBL/GenBank/DDBJ databases">
        <title>Draft genome sequence of an Alphaproteobacteria species associated to the Mediterranean sponge Oscarella lobularis.</title>
        <authorList>
            <person name="Jourda C."/>
            <person name="Santini S."/>
            <person name="Claverie J.-M."/>
        </authorList>
    </citation>
    <scope>NUCLEOTIDE SEQUENCE [LARGE SCALE GENOMIC DNA]</scope>
    <source>
        <strain evidence="6">IGS</strain>
    </source>
</reference>
<dbReference type="AlphaFoldDB" id="A0A0J9E078"/>
<evidence type="ECO:0000256" key="1">
    <source>
        <dbReference type="ARBA" id="ARBA00023015"/>
    </source>
</evidence>
<evidence type="ECO:0000313" key="7">
    <source>
        <dbReference type="Proteomes" id="UP000037178"/>
    </source>
</evidence>